<evidence type="ECO:0000259" key="6">
    <source>
        <dbReference type="PROSITE" id="PS51826"/>
    </source>
</evidence>
<evidence type="ECO:0000313" key="8">
    <source>
        <dbReference type="Proteomes" id="UP001255856"/>
    </source>
</evidence>
<dbReference type="PANTHER" id="PTHR23151">
    <property type="entry name" value="DIHYDROLIPOAMIDE ACETYL/SUCCINYL-TRANSFERASE-RELATED"/>
    <property type="match status" value="1"/>
</dbReference>
<dbReference type="FunFam" id="2.40.50.100:FF:000010">
    <property type="entry name" value="Acetyltransferase component of pyruvate dehydrogenase complex"/>
    <property type="match status" value="1"/>
</dbReference>
<dbReference type="InterPro" id="IPR023213">
    <property type="entry name" value="CAT-like_dom_sf"/>
</dbReference>
<evidence type="ECO:0000256" key="1">
    <source>
        <dbReference type="ARBA" id="ARBA00007317"/>
    </source>
</evidence>
<evidence type="ECO:0000256" key="3">
    <source>
        <dbReference type="RuleBase" id="RU003423"/>
    </source>
</evidence>
<feature type="region of interest" description="Disordered" evidence="4">
    <location>
        <begin position="162"/>
        <end position="188"/>
    </location>
</feature>
<feature type="domain" description="Peripheral subunit-binding (PSBD)" evidence="6">
    <location>
        <begin position="138"/>
        <end position="175"/>
    </location>
</feature>
<dbReference type="EMBL" id="JASFZW010000004">
    <property type="protein sequence ID" value="KAK2078663.1"/>
    <property type="molecule type" value="Genomic_DNA"/>
</dbReference>
<dbReference type="SUPFAM" id="SSF51230">
    <property type="entry name" value="Single hybrid motif"/>
    <property type="match status" value="1"/>
</dbReference>
<dbReference type="Gene3D" id="3.30.559.10">
    <property type="entry name" value="Chloramphenicol acetyltransferase-like domain"/>
    <property type="match status" value="1"/>
</dbReference>
<name>A0AAD9MLT7_PROWI</name>
<comment type="caution">
    <text evidence="7">The sequence shown here is derived from an EMBL/GenBank/DDBJ whole genome shotgun (WGS) entry which is preliminary data.</text>
</comment>
<feature type="compositionally biased region" description="Low complexity" evidence="4">
    <location>
        <begin position="172"/>
        <end position="181"/>
    </location>
</feature>
<comment type="similarity">
    <text evidence="1 3">Belongs to the 2-oxoacid dehydrogenase family.</text>
</comment>
<dbReference type="InterPro" id="IPR001078">
    <property type="entry name" value="2-oxoacid_DH_actylTfrase"/>
</dbReference>
<dbReference type="FunFam" id="3.30.559.10:FF:000003">
    <property type="entry name" value="Acetyltransferase component of pyruvate dehydrogenase complex"/>
    <property type="match status" value="1"/>
</dbReference>
<dbReference type="SUPFAM" id="SSF52777">
    <property type="entry name" value="CoA-dependent acyltransferases"/>
    <property type="match status" value="1"/>
</dbReference>
<comment type="cofactor">
    <cofactor evidence="3">
        <name>(R)-lipoate</name>
        <dbReference type="ChEBI" id="CHEBI:83088"/>
    </cofactor>
</comment>
<dbReference type="InterPro" id="IPR011053">
    <property type="entry name" value="Single_hybrid_motif"/>
</dbReference>
<keyword evidence="2 3" id="KW-0450">Lipoyl</keyword>
<keyword evidence="8" id="KW-1185">Reference proteome</keyword>
<feature type="domain" description="Lipoyl-binding" evidence="5">
    <location>
        <begin position="10"/>
        <end position="87"/>
    </location>
</feature>
<dbReference type="GO" id="GO:0016746">
    <property type="term" value="F:acyltransferase activity"/>
    <property type="evidence" value="ECO:0007669"/>
    <property type="project" value="UniProtKB-KW"/>
</dbReference>
<dbReference type="Gene3D" id="4.10.320.10">
    <property type="entry name" value="E3-binding domain"/>
    <property type="match status" value="1"/>
</dbReference>
<dbReference type="GO" id="GO:0006086">
    <property type="term" value="P:pyruvate decarboxylation to acetyl-CoA"/>
    <property type="evidence" value="ECO:0007669"/>
    <property type="project" value="InterPro"/>
</dbReference>
<evidence type="ECO:0000259" key="5">
    <source>
        <dbReference type="PROSITE" id="PS50968"/>
    </source>
</evidence>
<dbReference type="InterPro" id="IPR004167">
    <property type="entry name" value="PSBD"/>
</dbReference>
<evidence type="ECO:0000256" key="4">
    <source>
        <dbReference type="SAM" id="MobiDB-lite"/>
    </source>
</evidence>
<sequence>MDTYSFYPLPQELAMPALSPTMSQGNLVEWTVKEGQEVAPGDSLAEVETDKATMTWENQDDGFVAKILVPAGAQGIEVGTPVLVLVEDEADVAAFKDYQPQGQAAGGNKKEEGSESKAPAAKPEKAQPASGAARNDHLLGPAARLLLQGAGLSVEDVTPTGPHGVVTKGDEAAASAAPSGGRARRQRGQFTDVPNSQIRKIIASRLSESKSTIPHLYLSADVDLTALAALRAALKAQGLKISVNDCVVKAAAGALAAVPAANFHWDDAEERAVRSEGVDISIAVATDKGLITPVVRGADGKALTAVASEIRELAGRARKNKLRPEEFQGGSFSISNLGMFGIDSFCAIINPPQACIMAVGAGREETVLVDGRPQTKTIMTVTLSADHRVYDGEIASALLESFKAKIEAPYTLLLA</sequence>
<evidence type="ECO:0000313" key="7">
    <source>
        <dbReference type="EMBL" id="KAK2078663.1"/>
    </source>
</evidence>
<proteinExistence type="inferred from homology"/>
<reference evidence="7" key="1">
    <citation type="submission" date="2021-01" db="EMBL/GenBank/DDBJ databases">
        <authorList>
            <person name="Eckstrom K.M.E."/>
        </authorList>
    </citation>
    <scope>NUCLEOTIDE SEQUENCE</scope>
    <source>
        <strain evidence="7">UVCC 0001</strain>
    </source>
</reference>
<keyword evidence="3" id="KW-0808">Transferase</keyword>
<dbReference type="Pfam" id="PF02817">
    <property type="entry name" value="E3_binding"/>
    <property type="match status" value="1"/>
</dbReference>
<keyword evidence="3" id="KW-0012">Acyltransferase</keyword>
<feature type="compositionally biased region" description="Low complexity" evidence="4">
    <location>
        <begin position="116"/>
        <end position="130"/>
    </location>
</feature>
<dbReference type="GO" id="GO:0005739">
    <property type="term" value="C:mitochondrion"/>
    <property type="evidence" value="ECO:0007669"/>
    <property type="project" value="TreeGrafter"/>
</dbReference>
<dbReference type="Gene3D" id="2.40.50.100">
    <property type="match status" value="1"/>
</dbReference>
<gene>
    <name evidence="7" type="ORF">QBZ16_003503</name>
</gene>
<dbReference type="AlphaFoldDB" id="A0AAD9MLT7"/>
<feature type="region of interest" description="Disordered" evidence="4">
    <location>
        <begin position="98"/>
        <end position="134"/>
    </location>
</feature>
<dbReference type="SUPFAM" id="SSF47005">
    <property type="entry name" value="Peripheral subunit-binding domain of 2-oxo acid dehydrogenase complex"/>
    <property type="match status" value="1"/>
</dbReference>
<dbReference type="InterPro" id="IPR045257">
    <property type="entry name" value="E2/Pdx1"/>
</dbReference>
<dbReference type="GO" id="GO:0045254">
    <property type="term" value="C:pyruvate dehydrogenase complex"/>
    <property type="evidence" value="ECO:0007669"/>
    <property type="project" value="InterPro"/>
</dbReference>
<dbReference type="InterPro" id="IPR000089">
    <property type="entry name" value="Biotin_lipoyl"/>
</dbReference>
<dbReference type="Pfam" id="PF00364">
    <property type="entry name" value="Biotin_lipoyl"/>
    <property type="match status" value="1"/>
</dbReference>
<evidence type="ECO:0000256" key="2">
    <source>
        <dbReference type="ARBA" id="ARBA00022823"/>
    </source>
</evidence>
<organism evidence="7 8">
    <name type="scientific">Prototheca wickerhamii</name>
    <dbReference type="NCBI Taxonomy" id="3111"/>
    <lineage>
        <taxon>Eukaryota</taxon>
        <taxon>Viridiplantae</taxon>
        <taxon>Chlorophyta</taxon>
        <taxon>core chlorophytes</taxon>
        <taxon>Trebouxiophyceae</taxon>
        <taxon>Chlorellales</taxon>
        <taxon>Chlorellaceae</taxon>
        <taxon>Prototheca</taxon>
    </lineage>
</organism>
<dbReference type="InterPro" id="IPR036625">
    <property type="entry name" value="E3-bd_dom_sf"/>
</dbReference>
<dbReference type="EC" id="2.3.1.-" evidence="3"/>
<dbReference type="PROSITE" id="PS51826">
    <property type="entry name" value="PSBD"/>
    <property type="match status" value="1"/>
</dbReference>
<dbReference type="PROSITE" id="PS50968">
    <property type="entry name" value="BIOTINYL_LIPOYL"/>
    <property type="match status" value="1"/>
</dbReference>
<dbReference type="CDD" id="cd06849">
    <property type="entry name" value="lipoyl_domain"/>
    <property type="match status" value="1"/>
</dbReference>
<accession>A0AAD9MLT7</accession>
<dbReference type="PANTHER" id="PTHR23151:SF90">
    <property type="entry name" value="DIHYDROLIPOYLLYSINE-RESIDUE ACETYLTRANSFERASE COMPONENT OF PYRUVATE DEHYDROGENASE COMPLEX, MITOCHONDRIAL-RELATED"/>
    <property type="match status" value="1"/>
</dbReference>
<dbReference type="Pfam" id="PF00198">
    <property type="entry name" value="2-oxoacid_dh"/>
    <property type="match status" value="1"/>
</dbReference>
<dbReference type="Proteomes" id="UP001255856">
    <property type="component" value="Unassembled WGS sequence"/>
</dbReference>
<protein>
    <recommendedName>
        <fullName evidence="3">Dihydrolipoamide acetyltransferase component of pyruvate dehydrogenase complex</fullName>
        <ecNumber evidence="3">2.3.1.-</ecNumber>
    </recommendedName>
</protein>